<reference evidence="6" key="1">
    <citation type="submission" date="2022-07" db="EMBL/GenBank/DDBJ databases">
        <title>Ectorhizobium quercum gen.nov., sp. nov.</title>
        <authorList>
            <person name="Ma T."/>
            <person name="Li Y."/>
        </authorList>
    </citation>
    <scope>NUCLEOTIDE SEQUENCE</scope>
    <source>
        <strain evidence="6">BDR2-2</strain>
    </source>
</reference>
<feature type="domain" description="HTH araC/xylS-type" evidence="5">
    <location>
        <begin position="222"/>
        <end position="326"/>
    </location>
</feature>
<dbReference type="GO" id="GO:0003700">
    <property type="term" value="F:DNA-binding transcription factor activity"/>
    <property type="evidence" value="ECO:0007669"/>
    <property type="project" value="InterPro"/>
</dbReference>
<feature type="transmembrane region" description="Helical" evidence="4">
    <location>
        <begin position="175"/>
        <end position="197"/>
    </location>
</feature>
<dbReference type="GO" id="GO:0043565">
    <property type="term" value="F:sequence-specific DNA binding"/>
    <property type="evidence" value="ECO:0007669"/>
    <property type="project" value="InterPro"/>
</dbReference>
<keyword evidence="2" id="KW-0238">DNA-binding</keyword>
<organism evidence="6 7">
    <name type="scientific">Ectorhizobium quercum</name>
    <dbReference type="NCBI Taxonomy" id="2965071"/>
    <lineage>
        <taxon>Bacteria</taxon>
        <taxon>Pseudomonadati</taxon>
        <taxon>Pseudomonadota</taxon>
        <taxon>Alphaproteobacteria</taxon>
        <taxon>Hyphomicrobiales</taxon>
        <taxon>Rhizobiaceae</taxon>
        <taxon>Ectorhizobium</taxon>
    </lineage>
</organism>
<gene>
    <name evidence="6" type="ORF">NOF55_00535</name>
</gene>
<dbReference type="Gene3D" id="1.10.10.60">
    <property type="entry name" value="Homeodomain-like"/>
    <property type="match status" value="1"/>
</dbReference>
<keyword evidence="1" id="KW-0805">Transcription regulation</keyword>
<dbReference type="InterPro" id="IPR009057">
    <property type="entry name" value="Homeodomain-like_sf"/>
</dbReference>
<sequence length="333" mass="35167">MIALPIPLIVSLVLGFLFVRAWVRRDRPRLFLALLAACALQGVVVSLCQHYGLNGLLAVQPVTATVIPPLAWVTLQTTAIRAPDPRRDLVHLAAPAFTAFCVLFASPALDVVVPGTFAVYGAAILVALRPGTDSLPLAKLEAGDLPALVWRAIAAALILSALSDVLIALSHAAGAHWLAPLIVSLGSSLWLLAIGALSLSQSLDGGEDAPQEAPAGASEPDTTLIAALESLMEKDALYLDPDLTLARLARRLRVPAKRLSAAVNRATGENVSRFINGFRIRHACSRLATGANVTAAMLDSGFNTKSNFNREFLRVTGATPSDWIAQKHAKPPA</sequence>
<accession>A0AAE3MWF9</accession>
<keyword evidence="7" id="KW-1185">Reference proteome</keyword>
<evidence type="ECO:0000313" key="6">
    <source>
        <dbReference type="EMBL" id="MCX8995592.1"/>
    </source>
</evidence>
<keyword evidence="4" id="KW-0812">Transmembrane</keyword>
<comment type="caution">
    <text evidence="6">The sequence shown here is derived from an EMBL/GenBank/DDBJ whole genome shotgun (WGS) entry which is preliminary data.</text>
</comment>
<feature type="transmembrane region" description="Helical" evidence="4">
    <location>
        <begin position="58"/>
        <end position="77"/>
    </location>
</feature>
<dbReference type="AlphaFoldDB" id="A0AAE3MWF9"/>
<evidence type="ECO:0000313" key="7">
    <source>
        <dbReference type="Proteomes" id="UP001208771"/>
    </source>
</evidence>
<feature type="transmembrane region" description="Helical" evidence="4">
    <location>
        <begin position="148"/>
        <end position="169"/>
    </location>
</feature>
<evidence type="ECO:0000259" key="5">
    <source>
        <dbReference type="PROSITE" id="PS01124"/>
    </source>
</evidence>
<dbReference type="PANTHER" id="PTHR43280:SF29">
    <property type="entry name" value="ARAC-FAMILY TRANSCRIPTIONAL REGULATOR"/>
    <property type="match status" value="1"/>
</dbReference>
<keyword evidence="4" id="KW-0472">Membrane</keyword>
<feature type="transmembrane region" description="Helical" evidence="4">
    <location>
        <begin position="30"/>
        <end position="52"/>
    </location>
</feature>
<feature type="transmembrane region" description="Helical" evidence="4">
    <location>
        <begin position="111"/>
        <end position="128"/>
    </location>
</feature>
<proteinExistence type="predicted"/>
<dbReference type="Pfam" id="PF12833">
    <property type="entry name" value="HTH_18"/>
    <property type="match status" value="1"/>
</dbReference>
<dbReference type="EMBL" id="JANFPI010000001">
    <property type="protein sequence ID" value="MCX8995592.1"/>
    <property type="molecule type" value="Genomic_DNA"/>
</dbReference>
<dbReference type="PROSITE" id="PS01124">
    <property type="entry name" value="HTH_ARAC_FAMILY_2"/>
    <property type="match status" value="1"/>
</dbReference>
<dbReference type="InterPro" id="IPR018060">
    <property type="entry name" value="HTH_AraC"/>
</dbReference>
<feature type="transmembrane region" description="Helical" evidence="4">
    <location>
        <begin position="6"/>
        <end position="23"/>
    </location>
</feature>
<protein>
    <submittedName>
        <fullName evidence="6">Helix-turn-helix domain-containing protein</fullName>
    </submittedName>
</protein>
<dbReference type="SUPFAM" id="SSF46689">
    <property type="entry name" value="Homeodomain-like"/>
    <property type="match status" value="1"/>
</dbReference>
<keyword evidence="3" id="KW-0804">Transcription</keyword>
<dbReference type="Proteomes" id="UP001208771">
    <property type="component" value="Unassembled WGS sequence"/>
</dbReference>
<dbReference type="SMART" id="SM00342">
    <property type="entry name" value="HTH_ARAC"/>
    <property type="match status" value="1"/>
</dbReference>
<name>A0AAE3MWF9_9HYPH</name>
<evidence type="ECO:0000256" key="3">
    <source>
        <dbReference type="ARBA" id="ARBA00023163"/>
    </source>
</evidence>
<evidence type="ECO:0000256" key="4">
    <source>
        <dbReference type="SAM" id="Phobius"/>
    </source>
</evidence>
<evidence type="ECO:0000256" key="1">
    <source>
        <dbReference type="ARBA" id="ARBA00023015"/>
    </source>
</evidence>
<keyword evidence="4" id="KW-1133">Transmembrane helix</keyword>
<dbReference type="PANTHER" id="PTHR43280">
    <property type="entry name" value="ARAC-FAMILY TRANSCRIPTIONAL REGULATOR"/>
    <property type="match status" value="1"/>
</dbReference>
<dbReference type="RefSeq" id="WP_306409368.1">
    <property type="nucleotide sequence ID" value="NZ_JANFPI010000001.1"/>
</dbReference>
<evidence type="ECO:0000256" key="2">
    <source>
        <dbReference type="ARBA" id="ARBA00023125"/>
    </source>
</evidence>